<dbReference type="CDD" id="cd13127">
    <property type="entry name" value="MATE_tuaB_like"/>
    <property type="match status" value="1"/>
</dbReference>
<comment type="caution">
    <text evidence="8">The sequence shown here is derived from an EMBL/GenBank/DDBJ whole genome shotgun (WGS) entry which is preliminary data.</text>
</comment>
<evidence type="ECO:0000313" key="8">
    <source>
        <dbReference type="EMBL" id="MFC5381907.1"/>
    </source>
</evidence>
<dbReference type="InterPro" id="IPR050833">
    <property type="entry name" value="Poly_Biosynth_Transport"/>
</dbReference>
<keyword evidence="4 7" id="KW-0812">Transmembrane</keyword>
<accession>A0ABW0GQV3</accession>
<evidence type="ECO:0000256" key="2">
    <source>
        <dbReference type="ARBA" id="ARBA00007430"/>
    </source>
</evidence>
<dbReference type="EMBL" id="JBHSLD010000013">
    <property type="protein sequence ID" value="MFC5381907.1"/>
    <property type="molecule type" value="Genomic_DNA"/>
</dbReference>
<reference evidence="9" key="1">
    <citation type="journal article" date="2019" name="Int. J. Syst. Evol. Microbiol.">
        <title>The Global Catalogue of Microorganisms (GCM) 10K type strain sequencing project: providing services to taxonomists for standard genome sequencing and annotation.</title>
        <authorList>
            <consortium name="The Broad Institute Genomics Platform"/>
            <consortium name="The Broad Institute Genome Sequencing Center for Infectious Disease"/>
            <person name="Wu L."/>
            <person name="Ma J."/>
        </authorList>
    </citation>
    <scope>NUCLEOTIDE SEQUENCE [LARGE SCALE GENOMIC DNA]</scope>
    <source>
        <strain evidence="9">CCUG 43114</strain>
    </source>
</reference>
<evidence type="ECO:0000256" key="5">
    <source>
        <dbReference type="ARBA" id="ARBA00022989"/>
    </source>
</evidence>
<dbReference type="Proteomes" id="UP001596122">
    <property type="component" value="Unassembled WGS sequence"/>
</dbReference>
<feature type="transmembrane region" description="Helical" evidence="7">
    <location>
        <begin position="372"/>
        <end position="399"/>
    </location>
</feature>
<evidence type="ECO:0000256" key="3">
    <source>
        <dbReference type="ARBA" id="ARBA00022475"/>
    </source>
</evidence>
<feature type="transmembrane region" description="Helical" evidence="7">
    <location>
        <begin position="45"/>
        <end position="71"/>
    </location>
</feature>
<feature type="transmembrane region" description="Helical" evidence="7">
    <location>
        <begin position="78"/>
        <end position="102"/>
    </location>
</feature>
<dbReference type="PANTHER" id="PTHR30250">
    <property type="entry name" value="PST FAMILY PREDICTED COLANIC ACID TRANSPORTER"/>
    <property type="match status" value="1"/>
</dbReference>
<dbReference type="PANTHER" id="PTHR30250:SF10">
    <property type="entry name" value="LIPOPOLYSACCHARIDE BIOSYNTHESIS PROTEIN WZXC"/>
    <property type="match status" value="1"/>
</dbReference>
<proteinExistence type="inferred from homology"/>
<feature type="transmembrane region" description="Helical" evidence="7">
    <location>
        <begin position="445"/>
        <end position="463"/>
    </location>
</feature>
<evidence type="ECO:0000256" key="1">
    <source>
        <dbReference type="ARBA" id="ARBA00004651"/>
    </source>
</evidence>
<name>A0ABW0GQV3_9MICO</name>
<organism evidence="8 9">
    <name type="scientific">Aquipuribacter nitratireducens</name>
    <dbReference type="NCBI Taxonomy" id="650104"/>
    <lineage>
        <taxon>Bacteria</taxon>
        <taxon>Bacillati</taxon>
        <taxon>Actinomycetota</taxon>
        <taxon>Actinomycetes</taxon>
        <taxon>Micrococcales</taxon>
        <taxon>Intrasporangiaceae</taxon>
        <taxon>Aquipuribacter</taxon>
    </lineage>
</organism>
<keyword evidence="5 7" id="KW-1133">Transmembrane helix</keyword>
<keyword evidence="9" id="KW-1185">Reference proteome</keyword>
<evidence type="ECO:0000256" key="6">
    <source>
        <dbReference type="ARBA" id="ARBA00023136"/>
    </source>
</evidence>
<comment type="subcellular location">
    <subcellularLocation>
        <location evidence="1">Cell membrane</location>
        <topology evidence="1">Multi-pass membrane protein</topology>
    </subcellularLocation>
</comment>
<protein>
    <submittedName>
        <fullName evidence="8">Lipopolysaccharide biosynthesis protein</fullName>
    </submittedName>
</protein>
<evidence type="ECO:0000256" key="4">
    <source>
        <dbReference type="ARBA" id="ARBA00022692"/>
    </source>
</evidence>
<feature type="transmembrane region" description="Helical" evidence="7">
    <location>
        <begin position="173"/>
        <end position="194"/>
    </location>
</feature>
<feature type="transmembrane region" description="Helical" evidence="7">
    <location>
        <begin position="114"/>
        <end position="135"/>
    </location>
</feature>
<evidence type="ECO:0000313" key="9">
    <source>
        <dbReference type="Proteomes" id="UP001596122"/>
    </source>
</evidence>
<gene>
    <name evidence="8" type="ORF">ACFPJ6_14070</name>
</gene>
<dbReference type="RefSeq" id="WP_340271024.1">
    <property type="nucleotide sequence ID" value="NZ_JBBEOG010000009.1"/>
</dbReference>
<keyword evidence="6 7" id="KW-0472">Membrane</keyword>
<feature type="transmembrane region" description="Helical" evidence="7">
    <location>
        <begin position="287"/>
        <end position="313"/>
    </location>
</feature>
<dbReference type="Pfam" id="PF13440">
    <property type="entry name" value="Polysacc_synt_3"/>
    <property type="match status" value="1"/>
</dbReference>
<sequence>MTPGVLGAGRGRSAVAWSGASVAGRQAFQLLFALVLARVLGPEGFGVVSLATVYVTLTVLLLDLGLAAALVQRPRLPAGLAGATATANLGVAVLLGALTLLLAGPLAGFFDAPALADVLVLLAPALLVKAAAVAPRALLVRDLRLRPVAVADLLGAGAGCVAGLVALGLGAGVLSLVVQTVVLDAVAATVLLVAARGPLPNARLRLLRDSLGFSGQVLATGLVAFLSRNTDNVLVGRVLGTTALAYYGMAYRVLVLPVQLVGQTVNRVMFPAFARMADDRDQLHRTVLVATRALALAAVPAMGLAAVAAWQLVEVVLGPAWRPAAPLVAVLALAGARETVFYVTPTLAKGLGRGGTVLRFELLSTAVQVTGVVIGLAFGVLGVAVGYALAGVALVPVLLRLQHRLAGVRARETLRCVAPPLHASAWGAGAYLLVTLAGWPPVATLLLGATAYLLVLGLVLGLVHRRSTASTVRLLRGVRRGAGDGPVQEVPT</sequence>
<comment type="similarity">
    <text evidence="2">Belongs to the polysaccharide synthase family.</text>
</comment>
<keyword evidence="3" id="KW-1003">Cell membrane</keyword>
<evidence type="ECO:0000256" key="7">
    <source>
        <dbReference type="SAM" id="Phobius"/>
    </source>
</evidence>
<feature type="transmembrane region" description="Helical" evidence="7">
    <location>
        <begin position="147"/>
        <end position="167"/>
    </location>
</feature>
<feature type="transmembrane region" description="Helical" evidence="7">
    <location>
        <begin position="420"/>
        <end position="439"/>
    </location>
</feature>